<accession>A0AAE3XJN4</accession>
<keyword evidence="4" id="KW-1185">Reference proteome</keyword>
<proteinExistence type="predicted"/>
<dbReference type="PANTHER" id="PTHR30590">
    <property type="entry name" value="INNER MEMBRANE PROTEIN"/>
    <property type="match status" value="1"/>
</dbReference>
<dbReference type="InterPro" id="IPR007349">
    <property type="entry name" value="DUF418"/>
</dbReference>
<reference evidence="3" key="1">
    <citation type="submission" date="2023-07" db="EMBL/GenBank/DDBJ databases">
        <title>Genomic Encyclopedia of Type Strains, Phase IV (KMG-IV): sequencing the most valuable type-strain genomes for metagenomic binning, comparative biology and taxonomic classification.</title>
        <authorList>
            <person name="Goeker M."/>
        </authorList>
    </citation>
    <scope>NUCLEOTIDE SEQUENCE</scope>
    <source>
        <strain evidence="3">DSM 26174</strain>
    </source>
</reference>
<feature type="transmembrane region" description="Helical" evidence="1">
    <location>
        <begin position="250"/>
        <end position="271"/>
    </location>
</feature>
<feature type="transmembrane region" description="Helical" evidence="1">
    <location>
        <begin position="21"/>
        <end position="41"/>
    </location>
</feature>
<dbReference type="RefSeq" id="WP_309937089.1">
    <property type="nucleotide sequence ID" value="NZ_AP025305.1"/>
</dbReference>
<feature type="transmembrane region" description="Helical" evidence="1">
    <location>
        <begin position="149"/>
        <end position="170"/>
    </location>
</feature>
<dbReference type="InterPro" id="IPR052529">
    <property type="entry name" value="Bact_Transport_Assoc"/>
</dbReference>
<evidence type="ECO:0000259" key="2">
    <source>
        <dbReference type="Pfam" id="PF04235"/>
    </source>
</evidence>
<organism evidence="3 4">
    <name type="scientific">Aureibacter tunicatorum</name>
    <dbReference type="NCBI Taxonomy" id="866807"/>
    <lineage>
        <taxon>Bacteria</taxon>
        <taxon>Pseudomonadati</taxon>
        <taxon>Bacteroidota</taxon>
        <taxon>Cytophagia</taxon>
        <taxon>Cytophagales</taxon>
        <taxon>Persicobacteraceae</taxon>
        <taxon>Aureibacter</taxon>
    </lineage>
</organism>
<dbReference type="PANTHER" id="PTHR30590:SF2">
    <property type="entry name" value="INNER MEMBRANE PROTEIN"/>
    <property type="match status" value="1"/>
</dbReference>
<sequence>MEKLAPTLASDRVVIIDVLRGFAILGILLANILSWSGYKFIPYEMIENLSFYNLDQGINAFINFFIDTKFYTLFSILFGIGFYFQYKKHRENQAPFVKTYTRRMLVLFVFGIIHTLIWSGDILTLYALMGLVLVYFLRNLTPKQMLIGSAILFNIPILYNIIVLIVAPGWMTPDKALAMKTYLDMTPMEVTNIFQHGNILEVWKLNMHNVMWRWFDMIPDGRPFKVLGLFLLGYYVASTKFIQNKSAKKSTLIISWSLGVSLTLFSMWIGGSIGKFPKEWTDIAFKFLMPLGQIALCTAYVSTMSIAFKTKIGQKVLNATLSHAGRMSFSNYIMHTVLGIAIFYSFGLGFFGTLSLAEVMIVAVLIYAFQIAYSKYWLQSFKFGPLEWLWRCLTFGKMFSITKEPIKISERKEKPVLQKA</sequence>
<gene>
    <name evidence="3" type="ORF">HNQ88_000598</name>
</gene>
<feature type="transmembrane region" description="Helical" evidence="1">
    <location>
        <begin position="329"/>
        <end position="347"/>
    </location>
</feature>
<name>A0AAE3XJN4_9BACT</name>
<evidence type="ECO:0000313" key="3">
    <source>
        <dbReference type="EMBL" id="MDR6237622.1"/>
    </source>
</evidence>
<dbReference type="AlphaFoldDB" id="A0AAE3XJN4"/>
<evidence type="ECO:0000313" key="4">
    <source>
        <dbReference type="Proteomes" id="UP001185092"/>
    </source>
</evidence>
<keyword evidence="1" id="KW-1133">Transmembrane helix</keyword>
<evidence type="ECO:0000256" key="1">
    <source>
        <dbReference type="SAM" id="Phobius"/>
    </source>
</evidence>
<keyword evidence="1" id="KW-0472">Membrane</keyword>
<feature type="domain" description="DUF418" evidence="2">
    <location>
        <begin position="245"/>
        <end position="397"/>
    </location>
</feature>
<comment type="caution">
    <text evidence="3">The sequence shown here is derived from an EMBL/GenBank/DDBJ whole genome shotgun (WGS) entry which is preliminary data.</text>
</comment>
<protein>
    <recommendedName>
        <fullName evidence="2">DUF418 domain-containing protein</fullName>
    </recommendedName>
</protein>
<dbReference type="EMBL" id="JAVDQD010000001">
    <property type="protein sequence ID" value="MDR6237622.1"/>
    <property type="molecule type" value="Genomic_DNA"/>
</dbReference>
<feature type="transmembrane region" description="Helical" evidence="1">
    <location>
        <begin position="353"/>
        <end position="373"/>
    </location>
</feature>
<dbReference type="Proteomes" id="UP001185092">
    <property type="component" value="Unassembled WGS sequence"/>
</dbReference>
<keyword evidence="1" id="KW-0812">Transmembrane</keyword>
<feature type="transmembrane region" description="Helical" evidence="1">
    <location>
        <begin position="61"/>
        <end position="84"/>
    </location>
</feature>
<feature type="transmembrane region" description="Helical" evidence="1">
    <location>
        <begin position="105"/>
        <end position="137"/>
    </location>
</feature>
<dbReference type="Pfam" id="PF04235">
    <property type="entry name" value="DUF418"/>
    <property type="match status" value="1"/>
</dbReference>
<feature type="transmembrane region" description="Helical" evidence="1">
    <location>
        <begin position="283"/>
        <end position="308"/>
    </location>
</feature>